<keyword evidence="1" id="KW-0732">Signal</keyword>
<dbReference type="EMBL" id="KB514175">
    <property type="protein sequence ID" value="EMP40270.1"/>
    <property type="molecule type" value="Genomic_DNA"/>
</dbReference>
<name>M7BWT0_CHEMY</name>
<dbReference type="AlphaFoldDB" id="M7BWT0"/>
<keyword evidence="5" id="KW-1185">Reference proteome</keyword>
<dbReference type="Pfam" id="PF02815">
    <property type="entry name" value="MIR"/>
    <property type="match status" value="1"/>
</dbReference>
<dbReference type="Gene3D" id="2.80.10.50">
    <property type="match status" value="1"/>
</dbReference>
<dbReference type="Proteomes" id="UP000031443">
    <property type="component" value="Unassembled WGS sequence"/>
</dbReference>
<keyword evidence="2" id="KW-0677">Repeat</keyword>
<proteinExistence type="predicted"/>
<evidence type="ECO:0000256" key="1">
    <source>
        <dbReference type="ARBA" id="ARBA00022729"/>
    </source>
</evidence>
<dbReference type="PANTHER" id="PTHR46809:SF1">
    <property type="entry name" value="STROMAL CELL-DERIVED FACTOR 2-LIKE PROTEIN 1"/>
    <property type="match status" value="1"/>
</dbReference>
<organism evidence="4 5">
    <name type="scientific">Chelonia mydas</name>
    <name type="common">Green sea-turtle</name>
    <name type="synonym">Chelonia agassizi</name>
    <dbReference type="NCBI Taxonomy" id="8469"/>
    <lineage>
        <taxon>Eukaryota</taxon>
        <taxon>Metazoa</taxon>
        <taxon>Chordata</taxon>
        <taxon>Craniata</taxon>
        <taxon>Vertebrata</taxon>
        <taxon>Euteleostomi</taxon>
        <taxon>Archelosauria</taxon>
        <taxon>Testudinata</taxon>
        <taxon>Testudines</taxon>
        <taxon>Cryptodira</taxon>
        <taxon>Durocryptodira</taxon>
        <taxon>Americhelydia</taxon>
        <taxon>Chelonioidea</taxon>
        <taxon>Cheloniidae</taxon>
        <taxon>Chelonia</taxon>
    </lineage>
</organism>
<dbReference type="STRING" id="8469.M7BWT0"/>
<dbReference type="InterPro" id="IPR016093">
    <property type="entry name" value="MIR_motif"/>
</dbReference>
<dbReference type="InterPro" id="IPR036300">
    <property type="entry name" value="MIR_dom_sf"/>
</dbReference>
<feature type="domain" description="MIR" evidence="3">
    <location>
        <begin position="40"/>
        <end position="95"/>
    </location>
</feature>
<reference evidence="5" key="1">
    <citation type="journal article" date="2013" name="Nat. Genet.">
        <title>The draft genomes of soft-shell turtle and green sea turtle yield insights into the development and evolution of the turtle-specific body plan.</title>
        <authorList>
            <person name="Wang Z."/>
            <person name="Pascual-Anaya J."/>
            <person name="Zadissa A."/>
            <person name="Li W."/>
            <person name="Niimura Y."/>
            <person name="Huang Z."/>
            <person name="Li C."/>
            <person name="White S."/>
            <person name="Xiong Z."/>
            <person name="Fang D."/>
            <person name="Wang B."/>
            <person name="Ming Y."/>
            <person name="Chen Y."/>
            <person name="Zheng Y."/>
            <person name="Kuraku S."/>
            <person name="Pignatelli M."/>
            <person name="Herrero J."/>
            <person name="Beal K."/>
            <person name="Nozawa M."/>
            <person name="Li Q."/>
            <person name="Wang J."/>
            <person name="Zhang H."/>
            <person name="Yu L."/>
            <person name="Shigenobu S."/>
            <person name="Wang J."/>
            <person name="Liu J."/>
            <person name="Flicek P."/>
            <person name="Searle S."/>
            <person name="Wang J."/>
            <person name="Kuratani S."/>
            <person name="Yin Y."/>
            <person name="Aken B."/>
            <person name="Zhang G."/>
            <person name="Irie N."/>
        </authorList>
    </citation>
    <scope>NUCLEOTIDE SEQUENCE [LARGE SCALE GENOMIC DNA]</scope>
</reference>
<protein>
    <submittedName>
        <fullName evidence="4">Stromal cell-derived factor 2-like protein 1</fullName>
    </submittedName>
</protein>
<gene>
    <name evidence="4" type="ORF">UY3_02433</name>
</gene>
<sequence>MKILASPGSGQQSVTGVEASDDANSYWRIRGKNDDTCQRGTPVKCGQAIRLTHVNTGKNLHTHHFPSPLSNNQEVSAFGDDGEGDDLDIWTVQCSGTHWEREDAEPRTFMYKARGFGEGGGRLDICTHCPVEDFEFAGKEGQRIVPVDMSRLVRQWIDRPTVRNPAVSLSQAHAGLLPNDVSLFSLRLRSRQNTGMGVGSSRAPILVCGPSRESRLRGASVPPCTTRSGLDVISNRTKTTHILLTSLMAQTTVPTACLSGLGKVWSFKFGKAKLLQPYSGYFETGCCLLDLPPYLLRAEVQGAKQPEEQYTWRTPHTGTAYSPTRDLGNPARMSCVAVILSGPFTNHSTGLILKSLPPPPILCPLIFAEMDLQRKYPKRNNYLCEHQKHNALRMELGAGQDQKKGILYI</sequence>
<evidence type="ECO:0000259" key="3">
    <source>
        <dbReference type="PROSITE" id="PS50919"/>
    </source>
</evidence>
<dbReference type="SUPFAM" id="SSF82109">
    <property type="entry name" value="MIR domain"/>
    <property type="match status" value="1"/>
</dbReference>
<dbReference type="SMART" id="SM00472">
    <property type="entry name" value="MIR"/>
    <property type="match status" value="1"/>
</dbReference>
<accession>M7BWT0</accession>
<dbReference type="PROSITE" id="PS50919">
    <property type="entry name" value="MIR"/>
    <property type="match status" value="1"/>
</dbReference>
<evidence type="ECO:0000313" key="4">
    <source>
        <dbReference type="EMBL" id="EMP40270.1"/>
    </source>
</evidence>
<evidence type="ECO:0000313" key="5">
    <source>
        <dbReference type="Proteomes" id="UP000031443"/>
    </source>
</evidence>
<evidence type="ECO:0000256" key="2">
    <source>
        <dbReference type="ARBA" id="ARBA00022737"/>
    </source>
</evidence>
<dbReference type="PANTHER" id="PTHR46809">
    <property type="entry name" value="STROMAL CELL-DERIVED FACTOR 2-LIKE PROTEIN"/>
    <property type="match status" value="1"/>
</dbReference>
<dbReference type="eggNOG" id="KOG3358">
    <property type="taxonomic scope" value="Eukaryota"/>
</dbReference>